<dbReference type="AlphaFoldDB" id="A0A6C0QXE2"/>
<dbReference type="EMBL" id="CP019717">
    <property type="protein sequence ID" value="QHZ53382.1"/>
    <property type="molecule type" value="Genomic_DNA"/>
</dbReference>
<evidence type="ECO:0000313" key="2">
    <source>
        <dbReference type="Proteomes" id="UP000464330"/>
    </source>
</evidence>
<reference evidence="1 2" key="1">
    <citation type="journal article" date="2020" name="Int. J. Med. Microbiol.">
        <title>Discovery of Paenibacillus larvae ERIC V: Phenotypic and genomic comparison to genotypes ERIC I-IV reveal different inventories of virulence factors which correlate with epidemiological prevalences of American Foulbrood.</title>
        <authorList>
            <person name="Beims H."/>
            <person name="Bunk B."/>
            <person name="Erler S."/>
            <person name="Mohr K.I."/>
            <person name="Sproer C."/>
            <person name="Pradella S."/>
            <person name="Gunther G."/>
            <person name="Rohde M."/>
            <person name="von der Ohe W."/>
            <person name="Steinert M."/>
        </authorList>
    </citation>
    <scope>NUCLEOTIDE SEQUENCE [LARGE SCALE GENOMIC DNA]</scope>
    <source>
        <strain evidence="1">Eric_V</strain>
    </source>
</reference>
<name>A0A6C0QXE2_9BACL</name>
<dbReference type="Proteomes" id="UP000464330">
    <property type="component" value="Chromosome"/>
</dbReference>
<proteinExistence type="predicted"/>
<dbReference type="RefSeq" id="WP_172423690.1">
    <property type="nucleotide sequence ID" value="NZ_CP019717.1"/>
</dbReference>
<protein>
    <submittedName>
        <fullName evidence="1">Uncharacterized protein</fullName>
    </submittedName>
</protein>
<accession>A0A6C0QXE2</accession>
<gene>
    <name evidence="1" type="ORF">ERICV_04331</name>
</gene>
<evidence type="ECO:0000313" key="1">
    <source>
        <dbReference type="EMBL" id="QHZ53382.1"/>
    </source>
</evidence>
<organism evidence="1 2">
    <name type="scientific">Paenibacillus larvae subsp. larvae</name>
    <dbReference type="NCBI Taxonomy" id="147375"/>
    <lineage>
        <taxon>Bacteria</taxon>
        <taxon>Bacillati</taxon>
        <taxon>Bacillota</taxon>
        <taxon>Bacilli</taxon>
        <taxon>Bacillales</taxon>
        <taxon>Paenibacillaceae</taxon>
        <taxon>Paenibacillus</taxon>
    </lineage>
</organism>
<sequence>MNTVKLYKWENLQAVEGWDIRKGFSLQFCGNYGFVNCDQGREYILPEGYKLSETVSGEPSLFDSEGHHCLIEYHKGRPLLRSTHNGGVVLKEAVSVKFHLPKHIFENSCFECPVTGEDKPGFPTRLELNGVEYSVSLKISRTGREYFEKNNIELSIEVHTAGVIWIEMYTYWFRYLEYLKTPDLLIEDLENKRYEFDHHYYDDVEFSFLPKDNKEVKA</sequence>